<protein>
    <submittedName>
        <fullName evidence="1">Uncharacterized protein</fullName>
    </submittedName>
</protein>
<dbReference type="AlphaFoldDB" id="A0Y9I0"/>
<dbReference type="Proteomes" id="UP000004931">
    <property type="component" value="Unassembled WGS sequence"/>
</dbReference>
<proteinExistence type="predicted"/>
<comment type="caution">
    <text evidence="1">The sequence shown here is derived from an EMBL/GenBank/DDBJ whole genome shotgun (WGS) entry which is preliminary data.</text>
</comment>
<dbReference type="STRING" id="247633.GP2143_16051"/>
<evidence type="ECO:0000313" key="1">
    <source>
        <dbReference type="EMBL" id="EAW32784.1"/>
    </source>
</evidence>
<sequence length="52" mass="5681">MSIYSNAILGENIKIWKIVGQASKVLHKKKGHPSILGAGISSVVMLLGDYWK</sequence>
<dbReference type="EMBL" id="AAVT01000001">
    <property type="protein sequence ID" value="EAW32784.1"/>
    <property type="molecule type" value="Genomic_DNA"/>
</dbReference>
<accession>A0Y9I0</accession>
<evidence type="ECO:0000313" key="2">
    <source>
        <dbReference type="Proteomes" id="UP000004931"/>
    </source>
</evidence>
<name>A0Y9I0_9GAMM</name>
<organism evidence="1 2">
    <name type="scientific">marine gamma proteobacterium HTCC2143</name>
    <dbReference type="NCBI Taxonomy" id="247633"/>
    <lineage>
        <taxon>Bacteria</taxon>
        <taxon>Pseudomonadati</taxon>
        <taxon>Pseudomonadota</taxon>
        <taxon>Gammaproteobacteria</taxon>
        <taxon>Cellvibrionales</taxon>
        <taxon>Spongiibacteraceae</taxon>
        <taxon>BD1-7 clade</taxon>
    </lineage>
</organism>
<gene>
    <name evidence="1" type="ORF">GP2143_16051</name>
</gene>
<reference evidence="1 2" key="1">
    <citation type="journal article" date="2010" name="J. Bacteriol.">
        <title>Genome sequence of the oligotrophic marine Gammaproteobacterium HTCC2143, isolated from the Oregon Coast.</title>
        <authorList>
            <person name="Oh H.M."/>
            <person name="Kang I."/>
            <person name="Ferriera S."/>
            <person name="Giovannoni S.J."/>
            <person name="Cho J.C."/>
        </authorList>
    </citation>
    <scope>NUCLEOTIDE SEQUENCE [LARGE SCALE GENOMIC DNA]</scope>
    <source>
        <strain evidence="1 2">HTCC2143</strain>
    </source>
</reference>
<keyword evidence="2" id="KW-1185">Reference proteome</keyword>